<name>A0AA41D9H7_9BACT</name>
<dbReference type="GO" id="GO:0008236">
    <property type="term" value="F:serine-type peptidase activity"/>
    <property type="evidence" value="ECO:0007669"/>
    <property type="project" value="InterPro"/>
</dbReference>
<dbReference type="PANTHER" id="PTHR11731:SF193">
    <property type="entry name" value="DIPEPTIDYL PEPTIDASE 9"/>
    <property type="match status" value="1"/>
</dbReference>
<evidence type="ECO:0000313" key="4">
    <source>
        <dbReference type="EMBL" id="MBM6858288.1"/>
    </source>
</evidence>
<dbReference type="InterPro" id="IPR001375">
    <property type="entry name" value="Peptidase_S9_cat"/>
</dbReference>
<keyword evidence="5" id="KW-1185">Reference proteome</keyword>
<dbReference type="RefSeq" id="WP_204972649.1">
    <property type="nucleotide sequence ID" value="NZ_JAAZTS010000021.1"/>
</dbReference>
<accession>A0AA41D9H7</accession>
<protein>
    <submittedName>
        <fullName evidence="4">S9 family peptidase</fullName>
    </submittedName>
</protein>
<dbReference type="InterPro" id="IPR029058">
    <property type="entry name" value="AB_hydrolase_fold"/>
</dbReference>
<evidence type="ECO:0000259" key="3">
    <source>
        <dbReference type="Pfam" id="PF00930"/>
    </source>
</evidence>
<gene>
    <name evidence="4" type="ORF">H6D15_11875</name>
</gene>
<dbReference type="EMBL" id="JACJMO010000021">
    <property type="protein sequence ID" value="MBM6858288.1"/>
    <property type="molecule type" value="Genomic_DNA"/>
</dbReference>
<feature type="chain" id="PRO_5041372121" evidence="1">
    <location>
        <begin position="26"/>
        <end position="757"/>
    </location>
</feature>
<feature type="signal peptide" evidence="1">
    <location>
        <begin position="1"/>
        <end position="25"/>
    </location>
</feature>
<reference evidence="4 5" key="1">
    <citation type="journal article" date="2021" name="Sci. Rep.">
        <title>The distribution of antibiotic resistance genes in chicken gut microbiota commensals.</title>
        <authorList>
            <person name="Juricova H."/>
            <person name="Matiasovicova J."/>
            <person name="Kubasova T."/>
            <person name="Cejkova D."/>
            <person name="Rychlik I."/>
        </authorList>
    </citation>
    <scope>NUCLEOTIDE SEQUENCE [LARGE SCALE GENOMIC DNA]</scope>
    <source>
        <strain evidence="4 5">An421</strain>
    </source>
</reference>
<evidence type="ECO:0000256" key="1">
    <source>
        <dbReference type="SAM" id="SignalP"/>
    </source>
</evidence>
<dbReference type="AlphaFoldDB" id="A0AA41D9H7"/>
<dbReference type="Pfam" id="PF00326">
    <property type="entry name" value="Peptidase_S9"/>
    <property type="match status" value="1"/>
</dbReference>
<evidence type="ECO:0000313" key="5">
    <source>
        <dbReference type="Proteomes" id="UP000698924"/>
    </source>
</evidence>
<comment type="caution">
    <text evidence="4">The sequence shown here is derived from an EMBL/GenBank/DDBJ whole genome shotgun (WGS) entry which is preliminary data.</text>
</comment>
<organism evidence="4 5">
    <name type="scientific">Caecibacteroides pullorum</name>
    <dbReference type="NCBI Taxonomy" id="2725562"/>
    <lineage>
        <taxon>Bacteria</taxon>
        <taxon>Pseudomonadati</taxon>
        <taxon>Bacteroidota</taxon>
        <taxon>Bacteroidia</taxon>
        <taxon>Bacteroidales</taxon>
        <taxon>Bacteroidaceae</taxon>
        <taxon>Caecibacteroides</taxon>
    </lineage>
</organism>
<dbReference type="GO" id="GO:0008239">
    <property type="term" value="F:dipeptidyl-peptidase activity"/>
    <property type="evidence" value="ECO:0007669"/>
    <property type="project" value="TreeGrafter"/>
</dbReference>
<dbReference type="Gene3D" id="2.140.10.30">
    <property type="entry name" value="Dipeptidylpeptidase IV, N-terminal domain"/>
    <property type="match status" value="1"/>
</dbReference>
<feature type="domain" description="Dipeptidylpeptidase IV N-terminal" evidence="3">
    <location>
        <begin position="123"/>
        <end position="469"/>
    </location>
</feature>
<dbReference type="GO" id="GO:0006508">
    <property type="term" value="P:proteolysis"/>
    <property type="evidence" value="ECO:0007669"/>
    <property type="project" value="InterPro"/>
</dbReference>
<sequence length="757" mass="85315">MKRISKNVVALLMAATTLTGTHLMAQETATNELKYPTLEDLIPGGATYRYAESLYGLQWWGDQCIKPGIDSLVAVNPKNGKETLLTTRESINQALEAEKLGKLSHLYNVQLPWEDQTKLLITLPGRYITYDWKAGKTTDILTFDKQAANTDYTVAGGHVAYTLKNNLYVDNKQVTDEPEGIVCGQSVHRNEFGISKGTFWSPKGTLLAFYRMDESMVTQYPLVDITARVGEVNNIRYPMAGMTSHKVQVGIYNPANGNTVYLNTGDPTDRYFTNIAWAPDEKTLFLIELNRDQNHSKLCQYDVATGKLMQVLIEERHPKYVEPQQPIVFLPWDSNKFIYQSQRDGYNHLYLYDLERLHAIQPQELTKEEAEKLWNTIKKAGKGKTPTRVAGVQLTSGPWLVQSILGFNAKKKEVIIAATKESPLQSNLYKVSIANGKLTPIDNGLGVHNAQLSASGTYLLDNWSAPDVPRAINIASTANGKETVRLLTAANPFEGFKMPSVEVGTLKAADGKTDLYYRLIKPADFDPTKKYPAIVYVYGGPHAQMIVNNWNYAARGWNLYMANKGYILFTVDNRGSSNRGLEFENCTFRHLGIEEGKDQVKGVEFLQSLPYVDGNRIGVHGWSFGGHMTTALMLRYPDLFKVGVAGGPVIDWGYYEVMYGERYMDTPQTNPEGYKQCNLKNLAPNLKGHLMIIHDDHDDTCVPQHTLSFMKACVDARTYPDLFIYPGHKHNVLGRDRVHLHEKITRYFEDYLKYPGR</sequence>
<dbReference type="Gene3D" id="3.40.50.1820">
    <property type="entry name" value="alpha/beta hydrolase"/>
    <property type="match status" value="1"/>
</dbReference>
<dbReference type="Pfam" id="PF00930">
    <property type="entry name" value="DPPIV_N"/>
    <property type="match status" value="1"/>
</dbReference>
<keyword evidence="1" id="KW-0732">Signal</keyword>
<dbReference type="InterPro" id="IPR050278">
    <property type="entry name" value="Serine_Prot_S9B/DPPIV"/>
</dbReference>
<proteinExistence type="predicted"/>
<dbReference type="PANTHER" id="PTHR11731">
    <property type="entry name" value="PROTEASE FAMILY S9B,C DIPEPTIDYL-PEPTIDASE IV-RELATED"/>
    <property type="match status" value="1"/>
</dbReference>
<dbReference type="InterPro" id="IPR002469">
    <property type="entry name" value="Peptidase_S9B_N"/>
</dbReference>
<evidence type="ECO:0000259" key="2">
    <source>
        <dbReference type="Pfam" id="PF00326"/>
    </source>
</evidence>
<dbReference type="SUPFAM" id="SSF53474">
    <property type="entry name" value="alpha/beta-Hydrolases"/>
    <property type="match status" value="1"/>
</dbReference>
<feature type="domain" description="Peptidase S9 prolyl oligopeptidase catalytic" evidence="2">
    <location>
        <begin position="557"/>
        <end position="753"/>
    </location>
</feature>
<dbReference type="SUPFAM" id="SSF82171">
    <property type="entry name" value="DPP6 N-terminal domain-like"/>
    <property type="match status" value="1"/>
</dbReference>
<dbReference type="Proteomes" id="UP000698924">
    <property type="component" value="Unassembled WGS sequence"/>
</dbReference>